<name>A0AAD9N6U2_9ANNE</name>
<dbReference type="InterPro" id="IPR003347">
    <property type="entry name" value="JmjC_dom"/>
</dbReference>
<dbReference type="InterPro" id="IPR041667">
    <property type="entry name" value="Cupin_8"/>
</dbReference>
<dbReference type="SUPFAM" id="SSF51197">
    <property type="entry name" value="Clavaminate synthase-like"/>
    <property type="match status" value="1"/>
</dbReference>
<comment type="caution">
    <text evidence="2">The sequence shown here is derived from an EMBL/GenBank/DDBJ whole genome shotgun (WGS) entry which is preliminary data.</text>
</comment>
<reference evidence="2" key="1">
    <citation type="journal article" date="2023" name="Mol. Biol. Evol.">
        <title>Third-Generation Sequencing Reveals the Adaptive Role of the Epigenome in Three Deep-Sea Polychaetes.</title>
        <authorList>
            <person name="Perez M."/>
            <person name="Aroh O."/>
            <person name="Sun Y."/>
            <person name="Lan Y."/>
            <person name="Juniper S.K."/>
            <person name="Young C.R."/>
            <person name="Angers B."/>
            <person name="Qian P.Y."/>
        </authorList>
    </citation>
    <scope>NUCLEOTIDE SEQUENCE</scope>
    <source>
        <strain evidence="2">P08H-3</strain>
    </source>
</reference>
<gene>
    <name evidence="2" type="ORF">LSH36_217g02002</name>
</gene>
<organism evidence="2 3">
    <name type="scientific">Paralvinella palmiformis</name>
    <dbReference type="NCBI Taxonomy" id="53620"/>
    <lineage>
        <taxon>Eukaryota</taxon>
        <taxon>Metazoa</taxon>
        <taxon>Spiralia</taxon>
        <taxon>Lophotrochozoa</taxon>
        <taxon>Annelida</taxon>
        <taxon>Polychaeta</taxon>
        <taxon>Sedentaria</taxon>
        <taxon>Canalipalpata</taxon>
        <taxon>Terebellida</taxon>
        <taxon>Terebelliformia</taxon>
        <taxon>Alvinellidae</taxon>
        <taxon>Paralvinella</taxon>
    </lineage>
</organism>
<dbReference type="Proteomes" id="UP001208570">
    <property type="component" value="Unassembled WGS sequence"/>
</dbReference>
<dbReference type="Pfam" id="PF13621">
    <property type="entry name" value="Cupin_8"/>
    <property type="match status" value="1"/>
</dbReference>
<proteinExistence type="predicted"/>
<dbReference type="PANTHER" id="PTHR12480:SF21">
    <property type="entry name" value="JMJC DOMAIN-CONTAINING PROTEIN 8"/>
    <property type="match status" value="1"/>
</dbReference>
<dbReference type="AlphaFoldDB" id="A0AAD9N6U2"/>
<dbReference type="PANTHER" id="PTHR12480">
    <property type="entry name" value="ARGININE DEMETHYLASE AND LYSYL-HYDROXYLASE JMJD"/>
    <property type="match status" value="1"/>
</dbReference>
<protein>
    <recommendedName>
        <fullName evidence="1">JmjC domain-containing protein</fullName>
    </recommendedName>
</protein>
<feature type="domain" description="JmjC" evidence="1">
    <location>
        <begin position="174"/>
        <end position="296"/>
    </location>
</feature>
<dbReference type="InterPro" id="IPR050910">
    <property type="entry name" value="JMJD6_ArgDemeth/LysHydrox"/>
</dbReference>
<sequence>MKFSSEIDQNPARYQTVLYVVSQTRMTAQIILLFRSLLLLIHFGLLCTSATEFSIDSGGWVSDGESLILDAGPCNIEVRNGSMTQGEFLSNYAYFEPVVIRGASDNSEFQEMCRKDRMLDKFGEKVITLSSANTYSYTKVDVTLEQYVSNYLKPQKLDQFGNETLYWFGDNNYAEWNELFRKYHAPKYYLPRLTAAYSFGVAGAGTGVPFHFHGPGFAEVVFGRKRWFMYPPHRRPRFNPNVTTLQWLLEDYPKLSGPELPYECTINPGEVIYFPDHWWHGTLNLDASVFISTFLG</sequence>
<evidence type="ECO:0000313" key="3">
    <source>
        <dbReference type="Proteomes" id="UP001208570"/>
    </source>
</evidence>
<dbReference type="EMBL" id="JAODUP010000217">
    <property type="protein sequence ID" value="KAK2156264.1"/>
    <property type="molecule type" value="Genomic_DNA"/>
</dbReference>
<evidence type="ECO:0000259" key="1">
    <source>
        <dbReference type="PROSITE" id="PS51184"/>
    </source>
</evidence>
<keyword evidence="3" id="KW-1185">Reference proteome</keyword>
<dbReference type="PROSITE" id="PS51184">
    <property type="entry name" value="JMJC"/>
    <property type="match status" value="1"/>
</dbReference>
<dbReference type="GO" id="GO:0000987">
    <property type="term" value="F:cis-regulatory region sequence-specific DNA binding"/>
    <property type="evidence" value="ECO:0007669"/>
    <property type="project" value="TreeGrafter"/>
</dbReference>
<dbReference type="Gene3D" id="2.60.120.650">
    <property type="entry name" value="Cupin"/>
    <property type="match status" value="1"/>
</dbReference>
<dbReference type="GO" id="GO:0005634">
    <property type="term" value="C:nucleus"/>
    <property type="evidence" value="ECO:0007669"/>
    <property type="project" value="TreeGrafter"/>
</dbReference>
<evidence type="ECO:0000313" key="2">
    <source>
        <dbReference type="EMBL" id="KAK2156264.1"/>
    </source>
</evidence>
<accession>A0AAD9N6U2</accession>